<evidence type="ECO:0000256" key="1">
    <source>
        <dbReference type="SAM" id="MobiDB-lite"/>
    </source>
</evidence>
<name>A2F3U4_TRIV3</name>
<evidence type="ECO:0000313" key="2">
    <source>
        <dbReference type="EMBL" id="EAY00413.1"/>
    </source>
</evidence>
<dbReference type="KEGG" id="tva:4758237"/>
<reference evidence="2" key="1">
    <citation type="submission" date="2006-10" db="EMBL/GenBank/DDBJ databases">
        <authorList>
            <person name="Amadeo P."/>
            <person name="Zhao Q."/>
            <person name="Wortman J."/>
            <person name="Fraser-Liggett C."/>
            <person name="Carlton J."/>
        </authorList>
    </citation>
    <scope>NUCLEOTIDE SEQUENCE</scope>
    <source>
        <strain evidence="2">G3</strain>
    </source>
</reference>
<dbReference type="InParanoid" id="A2F3U4"/>
<protein>
    <submittedName>
        <fullName evidence="2">Uncharacterized protein</fullName>
    </submittedName>
</protein>
<feature type="compositionally biased region" description="Low complexity" evidence="1">
    <location>
        <begin position="572"/>
        <end position="584"/>
    </location>
</feature>
<gene>
    <name evidence="2" type="ORF">TVAG_114170</name>
</gene>
<dbReference type="Proteomes" id="UP000001542">
    <property type="component" value="Unassembled WGS sequence"/>
</dbReference>
<dbReference type="EMBL" id="DS113602">
    <property type="protein sequence ID" value="EAY00413.1"/>
    <property type="molecule type" value="Genomic_DNA"/>
</dbReference>
<sequence length="974" mass="114525">MANIQEFYEALCASQRENDVANTYRLNEYLLNAFRNPENSDLVMASYIHLFPEKTGIELDIDPKEVTKLKTLIIAKILSNSSRGFSFENEELSKDFKFCVMINMRDYYLSLQFERCQSLYEMLETIKVAIDLNTLPDDCKQLHLLILISNPSFKEKPTYLFEYFKKINQNLFQISNFQQDSAKVNRYFYVLSKILFYFKTYANLTNVNKNIAELASPLIKLCLELYNARILQNFVFDQFIKSSETYLLLEYLPNIPFDLNQISVFDYIKFFPTIISCFDWNKVRSLKESNSNEEPTISDEIVIFCINFLLSLYHDMDFDQIESIVSDFRLLNYCSNPLDAATTLCNQIDENWNLSENNNILRLLLLVSYFHEIPGFSDNDFSKLISNSFSFAIDSGDEFSVKFFFSRANTMRPYTLAPIYDKILEFCFEKTDLIQYGFEFVSNALIDYHGEKYEDFIGRIIELMQNSQIELNIIYLLLFTINGRYLSINLKISIIKIIEQFNLEELFNESPTQNVLDMGHAVLDLYVAILLETQFDPQQTPEFENNVFELIFSKMTFVLNNIPVLRQIQTENQNSEQTENQNSEQSDEFSVDDLSGRNLQFYARCMELFMNLVLIKRNHLEPNLYDILVIMLSQLFETRQFCKEFIDSYFIFVEIFSTFEQIDHPIYSCLAEFSQKCILDTKQYLVCKKFYDNQEEIERNSSNIVLIPFVTTTEQVIEYIKHAQGYLAIFNMIAYAAINNLFPENVSPGYIPQVITSSLKEYSYESVIFDIISRVLFACGMVNFERYHIYLEWFLDQINKFLHAYGYKKELYDGIALLIGAIIYHKGPEENTVEMFNKLKTLELNKCTLIDCEIMFAKYSQDLEQTKTLLSDFDNMKTKLNTFVIGICKELLVNPELSQIHEEVLQIMLKYVNDPPSLFYCDYGNCFMASNMIDLIDFLHGYYQEHPDVFDISYNVKTESSTLTNWFFRYYQNQ</sequence>
<keyword evidence="3" id="KW-1185">Reference proteome</keyword>
<proteinExistence type="predicted"/>
<organism evidence="2 3">
    <name type="scientific">Trichomonas vaginalis (strain ATCC PRA-98 / G3)</name>
    <dbReference type="NCBI Taxonomy" id="412133"/>
    <lineage>
        <taxon>Eukaryota</taxon>
        <taxon>Metamonada</taxon>
        <taxon>Parabasalia</taxon>
        <taxon>Trichomonadida</taxon>
        <taxon>Trichomonadidae</taxon>
        <taxon>Trichomonas</taxon>
    </lineage>
</organism>
<evidence type="ECO:0000313" key="3">
    <source>
        <dbReference type="Proteomes" id="UP000001542"/>
    </source>
</evidence>
<feature type="region of interest" description="Disordered" evidence="1">
    <location>
        <begin position="572"/>
        <end position="591"/>
    </location>
</feature>
<dbReference type="VEuPathDB" id="TrichDB:TVAG_114170"/>
<reference evidence="2" key="2">
    <citation type="journal article" date="2007" name="Science">
        <title>Draft genome sequence of the sexually transmitted pathogen Trichomonas vaginalis.</title>
        <authorList>
            <person name="Carlton J.M."/>
            <person name="Hirt R.P."/>
            <person name="Silva J.C."/>
            <person name="Delcher A.L."/>
            <person name="Schatz M."/>
            <person name="Zhao Q."/>
            <person name="Wortman J.R."/>
            <person name="Bidwell S.L."/>
            <person name="Alsmark U.C.M."/>
            <person name="Besteiro S."/>
            <person name="Sicheritz-Ponten T."/>
            <person name="Noel C.J."/>
            <person name="Dacks J.B."/>
            <person name="Foster P.G."/>
            <person name="Simillion C."/>
            <person name="Van de Peer Y."/>
            <person name="Miranda-Saavedra D."/>
            <person name="Barton G.J."/>
            <person name="Westrop G.D."/>
            <person name="Mueller S."/>
            <person name="Dessi D."/>
            <person name="Fiori P.L."/>
            <person name="Ren Q."/>
            <person name="Paulsen I."/>
            <person name="Zhang H."/>
            <person name="Bastida-Corcuera F.D."/>
            <person name="Simoes-Barbosa A."/>
            <person name="Brown M.T."/>
            <person name="Hayes R.D."/>
            <person name="Mukherjee M."/>
            <person name="Okumura C.Y."/>
            <person name="Schneider R."/>
            <person name="Smith A.J."/>
            <person name="Vanacova S."/>
            <person name="Villalvazo M."/>
            <person name="Haas B.J."/>
            <person name="Pertea M."/>
            <person name="Feldblyum T.V."/>
            <person name="Utterback T.R."/>
            <person name="Shu C.L."/>
            <person name="Osoegawa K."/>
            <person name="de Jong P.J."/>
            <person name="Hrdy I."/>
            <person name="Horvathova L."/>
            <person name="Zubacova Z."/>
            <person name="Dolezal P."/>
            <person name="Malik S.B."/>
            <person name="Logsdon J.M. Jr."/>
            <person name="Henze K."/>
            <person name="Gupta A."/>
            <person name="Wang C.C."/>
            <person name="Dunne R.L."/>
            <person name="Upcroft J.A."/>
            <person name="Upcroft P."/>
            <person name="White O."/>
            <person name="Salzberg S.L."/>
            <person name="Tang P."/>
            <person name="Chiu C.-H."/>
            <person name="Lee Y.-S."/>
            <person name="Embley T.M."/>
            <person name="Coombs G.H."/>
            <person name="Mottram J.C."/>
            <person name="Tachezy J."/>
            <person name="Fraser-Liggett C.M."/>
            <person name="Johnson P.J."/>
        </authorList>
    </citation>
    <scope>NUCLEOTIDE SEQUENCE [LARGE SCALE GENOMIC DNA]</scope>
    <source>
        <strain evidence="2">G3</strain>
    </source>
</reference>
<dbReference type="RefSeq" id="XP_001313342.1">
    <property type="nucleotide sequence ID" value="XM_001313341.1"/>
</dbReference>
<accession>A2F3U4</accession>
<dbReference type="VEuPathDB" id="TrichDB:TVAGG3_0281060"/>
<dbReference type="AlphaFoldDB" id="A2F3U4"/>